<reference evidence="7 8" key="1">
    <citation type="submission" date="2021-08" db="EMBL/GenBank/DDBJ databases">
        <authorList>
            <person name="Peeters C."/>
        </authorList>
    </citation>
    <scope>NUCLEOTIDE SEQUENCE [LARGE SCALE GENOMIC DNA]</scope>
    <source>
        <strain evidence="7 8">LMG 21510</strain>
    </source>
</reference>
<dbReference type="CDD" id="cd08964">
    <property type="entry name" value="L-asparaginase_II"/>
    <property type="match status" value="1"/>
</dbReference>
<gene>
    <name evidence="7" type="primary">ansA_2</name>
    <name evidence="7" type="ORF">LMG21510_04093</name>
</gene>
<dbReference type="Pfam" id="PF00710">
    <property type="entry name" value="Asparaginase"/>
    <property type="match status" value="1"/>
</dbReference>
<dbReference type="EC" id="3.5.1.1" evidence="7"/>
<dbReference type="PIRSF" id="PIRSF500176">
    <property type="entry name" value="L_ASNase"/>
    <property type="match status" value="1"/>
</dbReference>
<dbReference type="SMART" id="SM00870">
    <property type="entry name" value="Asparaginase"/>
    <property type="match status" value="1"/>
</dbReference>
<dbReference type="InterPro" id="IPR036152">
    <property type="entry name" value="Asp/glu_Ase-like_sf"/>
</dbReference>
<evidence type="ECO:0000313" key="8">
    <source>
        <dbReference type="Proteomes" id="UP000721236"/>
    </source>
</evidence>
<dbReference type="PROSITE" id="PS51732">
    <property type="entry name" value="ASN_GLN_ASE_3"/>
    <property type="match status" value="1"/>
</dbReference>
<evidence type="ECO:0000256" key="2">
    <source>
        <dbReference type="ARBA" id="ARBA00022801"/>
    </source>
</evidence>
<dbReference type="SFLD" id="SFLDS00057">
    <property type="entry name" value="Glutaminase/Asparaginase"/>
    <property type="match status" value="1"/>
</dbReference>
<evidence type="ECO:0000259" key="6">
    <source>
        <dbReference type="Pfam" id="PF17763"/>
    </source>
</evidence>
<dbReference type="RefSeq" id="WP_224043715.1">
    <property type="nucleotide sequence ID" value="NZ_CAJZAH010000005.1"/>
</dbReference>
<feature type="domain" description="Asparaginase/glutaminase C-terminal" evidence="6">
    <location>
        <begin position="217"/>
        <end position="316"/>
    </location>
</feature>
<dbReference type="InterPro" id="IPR040919">
    <property type="entry name" value="Asparaginase_C"/>
</dbReference>
<dbReference type="InterPro" id="IPR004550">
    <property type="entry name" value="AsnASE_II"/>
</dbReference>
<dbReference type="PIRSF" id="PIRSF001220">
    <property type="entry name" value="L-ASNase_gatD"/>
    <property type="match status" value="1"/>
</dbReference>
<dbReference type="InterPro" id="IPR020827">
    <property type="entry name" value="Asparaginase/glutaminase_AS1"/>
</dbReference>
<dbReference type="Gene3D" id="3.40.50.40">
    <property type="match status" value="1"/>
</dbReference>
<evidence type="ECO:0000256" key="3">
    <source>
        <dbReference type="PROSITE-ProRule" id="PRU10099"/>
    </source>
</evidence>
<dbReference type="PANTHER" id="PTHR11707">
    <property type="entry name" value="L-ASPARAGINASE"/>
    <property type="match status" value="1"/>
</dbReference>
<dbReference type="GO" id="GO:0004067">
    <property type="term" value="F:asparaginase activity"/>
    <property type="evidence" value="ECO:0007669"/>
    <property type="project" value="UniProtKB-EC"/>
</dbReference>
<dbReference type="Gene3D" id="3.40.50.1170">
    <property type="entry name" value="L-asparaginase, N-terminal domain"/>
    <property type="match status" value="1"/>
</dbReference>
<keyword evidence="8" id="KW-1185">Reference proteome</keyword>
<name>A0ABM8XKF7_9BURK</name>
<comment type="similarity">
    <text evidence="1">Belongs to the asparaginase 1 family.</text>
</comment>
<comment type="caution">
    <text evidence="7">The sequence shown here is derived from an EMBL/GenBank/DDBJ whole genome shotgun (WGS) entry which is preliminary data.</text>
</comment>
<feature type="active site" evidence="4">
    <location>
        <position position="95"/>
    </location>
</feature>
<organism evidence="7 8">
    <name type="scientific">Cupriavidus respiraculi</name>
    <dbReference type="NCBI Taxonomy" id="195930"/>
    <lineage>
        <taxon>Bacteria</taxon>
        <taxon>Pseudomonadati</taxon>
        <taxon>Pseudomonadota</taxon>
        <taxon>Betaproteobacteria</taxon>
        <taxon>Burkholderiales</taxon>
        <taxon>Burkholderiaceae</taxon>
        <taxon>Cupriavidus</taxon>
    </lineage>
</organism>
<evidence type="ECO:0000256" key="1">
    <source>
        <dbReference type="ARBA" id="ARBA00010518"/>
    </source>
</evidence>
<evidence type="ECO:0000313" key="7">
    <source>
        <dbReference type="EMBL" id="CAG9180697.1"/>
    </source>
</evidence>
<evidence type="ECO:0000259" key="5">
    <source>
        <dbReference type="Pfam" id="PF00710"/>
    </source>
</evidence>
<proteinExistence type="inferred from homology"/>
<protein>
    <submittedName>
        <fullName evidence="7">L-asparaginase</fullName>
        <ecNumber evidence="7">3.5.1.1</ecNumber>
    </submittedName>
</protein>
<dbReference type="InterPro" id="IPR037152">
    <property type="entry name" value="L-asparaginase_N_sf"/>
</dbReference>
<feature type="active site" evidence="3">
    <location>
        <position position="15"/>
    </location>
</feature>
<dbReference type="Proteomes" id="UP000721236">
    <property type="component" value="Unassembled WGS sequence"/>
</dbReference>
<dbReference type="Pfam" id="PF17763">
    <property type="entry name" value="Asparaginase_C"/>
    <property type="match status" value="1"/>
</dbReference>
<dbReference type="InterPro" id="IPR027474">
    <property type="entry name" value="L-asparaginase_N"/>
</dbReference>
<accession>A0ABM8XKF7</accession>
<dbReference type="PROSITE" id="PS00144">
    <property type="entry name" value="ASN_GLN_ASE_1"/>
    <property type="match status" value="1"/>
</dbReference>
<dbReference type="PRINTS" id="PR00139">
    <property type="entry name" value="ASNGLNASE"/>
</dbReference>
<dbReference type="InterPro" id="IPR027475">
    <property type="entry name" value="Asparaginase/glutaminase_AS2"/>
</dbReference>
<dbReference type="InterPro" id="IPR027473">
    <property type="entry name" value="L-asparaginase_C"/>
</dbReference>
<dbReference type="InterPro" id="IPR006034">
    <property type="entry name" value="Asparaginase/glutaminase-like"/>
</dbReference>
<keyword evidence="2 7" id="KW-0378">Hydrolase</keyword>
<dbReference type="EMBL" id="CAJZAH010000005">
    <property type="protein sequence ID" value="CAG9180697.1"/>
    <property type="molecule type" value="Genomic_DNA"/>
</dbReference>
<dbReference type="PANTHER" id="PTHR11707:SF28">
    <property type="entry name" value="60 KDA LYSOPHOSPHOLIPASE"/>
    <property type="match status" value="1"/>
</dbReference>
<dbReference type="SUPFAM" id="SSF53774">
    <property type="entry name" value="Glutaminase/Asparaginase"/>
    <property type="match status" value="1"/>
</dbReference>
<sequence length="333" mass="34185">MSLLPRVIVLATGGTIAGTSSSAASSTRYQAGTVPIDALLDAVPVLKQVARIEAEQVAQVDSKDMSFALWATLAARVLYWSAQPDVAGIVVTHGTDTLEETAMLLHLACDTARVPVVLTAAMRPATSLSADGALNLLDAVRVARHPESMGKGVLVVLNQVIHAGRDAVKAHTSAVNAFVSPLAGPLGIVQDELVRYLRAPVALPGAPWAVPAAWPAVEIVASYAGPGRVMVDALVAAGVRGLVVAAAGNGSIHETLVAALADAARAGVAVLRSSRTGQGHVTLCRHPDPQAGLFASAGDLNPYKARVVLAMALARDPALASDPSGLQRLFAEI</sequence>
<feature type="domain" description="L-asparaginase N-terminal" evidence="5">
    <location>
        <begin position="6"/>
        <end position="200"/>
    </location>
</feature>
<evidence type="ECO:0000256" key="4">
    <source>
        <dbReference type="PROSITE-ProRule" id="PRU10100"/>
    </source>
</evidence>
<dbReference type="PROSITE" id="PS00917">
    <property type="entry name" value="ASN_GLN_ASE_2"/>
    <property type="match status" value="1"/>
</dbReference>